<evidence type="ECO:0000256" key="5">
    <source>
        <dbReference type="ARBA" id="ARBA00022989"/>
    </source>
</evidence>
<feature type="transmembrane region" description="Helical" evidence="10">
    <location>
        <begin position="100"/>
        <end position="118"/>
    </location>
</feature>
<evidence type="ECO:0000256" key="4">
    <source>
        <dbReference type="ARBA" id="ARBA00022692"/>
    </source>
</evidence>
<dbReference type="GO" id="GO:0030322">
    <property type="term" value="P:stabilization of membrane potential"/>
    <property type="evidence" value="ECO:0007669"/>
    <property type="project" value="TreeGrafter"/>
</dbReference>
<feature type="domain" description="Potassium channel" evidence="11">
    <location>
        <begin position="215"/>
        <end position="281"/>
    </location>
</feature>
<evidence type="ECO:0000256" key="7">
    <source>
        <dbReference type="ARBA" id="ARBA00023136"/>
    </source>
</evidence>
<dbReference type="GO" id="GO:0022841">
    <property type="term" value="F:potassium ion leak channel activity"/>
    <property type="evidence" value="ECO:0007669"/>
    <property type="project" value="TreeGrafter"/>
</dbReference>
<keyword evidence="8" id="KW-0407">Ion channel</keyword>
<evidence type="ECO:0000256" key="3">
    <source>
        <dbReference type="ARBA" id="ARBA00022448"/>
    </source>
</evidence>
<keyword evidence="4 10" id="KW-0812">Transmembrane</keyword>
<evidence type="ECO:0000256" key="6">
    <source>
        <dbReference type="ARBA" id="ARBA00023065"/>
    </source>
</evidence>
<dbReference type="Proteomes" id="UP001172457">
    <property type="component" value="Unassembled WGS sequence"/>
</dbReference>
<keyword evidence="13" id="KW-1185">Reference proteome</keyword>
<reference evidence="12" key="1">
    <citation type="submission" date="2023-03" db="EMBL/GenBank/DDBJ databases">
        <title>Chromosome-scale reference genome and RAD-based genetic map of yellow starthistle (Centaurea solstitialis) reveal putative structural variation and QTLs associated with invader traits.</title>
        <authorList>
            <person name="Reatini B."/>
            <person name="Cang F.A."/>
            <person name="Jiang Q."/>
            <person name="Mckibben M.T.W."/>
            <person name="Barker M.S."/>
            <person name="Rieseberg L.H."/>
            <person name="Dlugosch K.M."/>
        </authorList>
    </citation>
    <scope>NUCLEOTIDE SEQUENCE</scope>
    <source>
        <strain evidence="12">CAN-66</strain>
        <tissue evidence="12">Leaf</tissue>
    </source>
</reference>
<dbReference type="InterPro" id="IPR003280">
    <property type="entry name" value="2pore_dom_K_chnl"/>
</dbReference>
<feature type="region of interest" description="Disordered" evidence="9">
    <location>
        <begin position="1"/>
        <end position="42"/>
    </location>
</feature>
<dbReference type="GO" id="GO:0005886">
    <property type="term" value="C:plasma membrane"/>
    <property type="evidence" value="ECO:0007669"/>
    <property type="project" value="TreeGrafter"/>
</dbReference>
<feature type="transmembrane region" description="Helical" evidence="10">
    <location>
        <begin position="146"/>
        <end position="170"/>
    </location>
</feature>
<keyword evidence="7 10" id="KW-0472">Membrane</keyword>
<evidence type="ECO:0000256" key="9">
    <source>
        <dbReference type="SAM" id="MobiDB-lite"/>
    </source>
</evidence>
<dbReference type="PANTHER" id="PTHR11003:SF299">
    <property type="entry name" value="EF-HAND DOMAIN PAIR, POTASSIUM CHANNEL DOMAIN, EF-HAND 1, CALCIUM-BINDING PROTEIN"/>
    <property type="match status" value="1"/>
</dbReference>
<proteinExistence type="inferred from homology"/>
<name>A0AA38SGU1_9ASTR</name>
<feature type="transmembrane region" description="Helical" evidence="10">
    <location>
        <begin position="206"/>
        <end position="227"/>
    </location>
</feature>
<accession>A0AA38SGU1</accession>
<dbReference type="AlphaFoldDB" id="A0AA38SGU1"/>
<keyword evidence="6" id="KW-0406">Ion transport</keyword>
<keyword evidence="3" id="KW-0813">Transport</keyword>
<dbReference type="EMBL" id="JARYMX010000124">
    <property type="protein sequence ID" value="KAJ9535801.1"/>
    <property type="molecule type" value="Genomic_DNA"/>
</dbReference>
<comment type="caution">
    <text evidence="12">The sequence shown here is derived from an EMBL/GenBank/DDBJ whole genome shotgun (WGS) entry which is preliminary data.</text>
</comment>
<gene>
    <name evidence="12" type="ORF">OSB04_un001048</name>
</gene>
<evidence type="ECO:0000259" key="11">
    <source>
        <dbReference type="Pfam" id="PF07885"/>
    </source>
</evidence>
<dbReference type="PROSITE" id="PS00018">
    <property type="entry name" value="EF_HAND_1"/>
    <property type="match status" value="1"/>
</dbReference>
<evidence type="ECO:0000256" key="10">
    <source>
        <dbReference type="SAM" id="Phobius"/>
    </source>
</evidence>
<feature type="compositionally biased region" description="Polar residues" evidence="9">
    <location>
        <begin position="23"/>
        <end position="39"/>
    </location>
</feature>
<comment type="similarity">
    <text evidence="2">Belongs to the two pore domain potassium channel (TC 1.A.1.7) family.</text>
</comment>
<evidence type="ECO:0000256" key="2">
    <source>
        <dbReference type="ARBA" id="ARBA00010159"/>
    </source>
</evidence>
<dbReference type="Pfam" id="PF07885">
    <property type="entry name" value="Ion_trans_2"/>
    <property type="match status" value="1"/>
</dbReference>
<evidence type="ECO:0000313" key="12">
    <source>
        <dbReference type="EMBL" id="KAJ9535801.1"/>
    </source>
</evidence>
<dbReference type="GO" id="GO:0015271">
    <property type="term" value="F:outward rectifier potassium channel activity"/>
    <property type="evidence" value="ECO:0007669"/>
    <property type="project" value="TreeGrafter"/>
</dbReference>
<evidence type="ECO:0000256" key="8">
    <source>
        <dbReference type="ARBA" id="ARBA00023303"/>
    </source>
</evidence>
<feature type="compositionally biased region" description="Basic and acidic residues" evidence="9">
    <location>
        <begin position="1"/>
        <end position="16"/>
    </location>
</feature>
<dbReference type="GO" id="GO:0009705">
    <property type="term" value="C:plant-type vacuole membrane"/>
    <property type="evidence" value="ECO:0007669"/>
    <property type="project" value="TreeGrafter"/>
</dbReference>
<keyword evidence="5 10" id="KW-1133">Transmembrane helix</keyword>
<evidence type="ECO:0000313" key="13">
    <source>
        <dbReference type="Proteomes" id="UP001172457"/>
    </source>
</evidence>
<comment type="subcellular location">
    <subcellularLocation>
        <location evidence="1">Membrane</location>
        <topology evidence="1">Multi-pass membrane protein</topology>
    </subcellularLocation>
</comment>
<dbReference type="InterPro" id="IPR018247">
    <property type="entry name" value="EF_Hand_1_Ca_BS"/>
</dbReference>
<organism evidence="12 13">
    <name type="scientific">Centaurea solstitialis</name>
    <name type="common">yellow star-thistle</name>
    <dbReference type="NCBI Taxonomy" id="347529"/>
    <lineage>
        <taxon>Eukaryota</taxon>
        <taxon>Viridiplantae</taxon>
        <taxon>Streptophyta</taxon>
        <taxon>Embryophyta</taxon>
        <taxon>Tracheophyta</taxon>
        <taxon>Spermatophyta</taxon>
        <taxon>Magnoliopsida</taxon>
        <taxon>eudicotyledons</taxon>
        <taxon>Gunneridae</taxon>
        <taxon>Pentapetalae</taxon>
        <taxon>asterids</taxon>
        <taxon>campanulids</taxon>
        <taxon>Asterales</taxon>
        <taxon>Asteraceae</taxon>
        <taxon>Carduoideae</taxon>
        <taxon>Cardueae</taxon>
        <taxon>Centaureinae</taxon>
        <taxon>Centaurea</taxon>
    </lineage>
</organism>
<protein>
    <recommendedName>
        <fullName evidence="11">Potassium channel domain-containing protein</fullName>
    </recommendedName>
</protein>
<evidence type="ECO:0000256" key="1">
    <source>
        <dbReference type="ARBA" id="ARBA00004141"/>
    </source>
</evidence>
<dbReference type="InterPro" id="IPR013099">
    <property type="entry name" value="K_chnl_dom"/>
</dbReference>
<sequence>MNSEIRFGKGKKDSRFLKGSRKGYSNHTAMENNDGNQASPMKLTKPLLVTDEITPIKRKRPRRCKTMPLPKPKTSSFATLDSPSKSISESLIKRPIPKKVTIILSIYLGVGTLCFYRARQQMIKNIITFTSVKHEDFSPGNNLTKLLVSLFAILGMLFVGQVLGKVVDYIDEKQELLLKKELRMNRTNFTAEKLEEIEIDRVKNMCVLLVGLSVVLTAVGIVVLFFVEDLDFTHAIYCVLATTTSLGYSDNCFSTKGGCVFVLFWMVSGTIYFGQLLFTIVVLHTQKRRWKMMKWTLKRKTTIADLEAADLDNNGFIGKDEFILYKLREMGKISHEDITQSWNTLKESK</sequence>
<feature type="transmembrane region" description="Helical" evidence="10">
    <location>
        <begin position="263"/>
        <end position="283"/>
    </location>
</feature>
<dbReference type="SUPFAM" id="SSF81324">
    <property type="entry name" value="Voltage-gated potassium channels"/>
    <property type="match status" value="2"/>
</dbReference>
<dbReference type="Gene3D" id="1.10.287.70">
    <property type="match status" value="2"/>
</dbReference>
<dbReference type="PANTHER" id="PTHR11003">
    <property type="entry name" value="POTASSIUM CHANNEL, SUBFAMILY K"/>
    <property type="match status" value="1"/>
</dbReference>